<feature type="disulfide bond" evidence="20">
    <location>
        <begin position="651"/>
        <end position="666"/>
    </location>
</feature>
<dbReference type="InterPro" id="IPR000001">
    <property type="entry name" value="Kringle"/>
</dbReference>
<feature type="domain" description="Kringle" evidence="25">
    <location>
        <begin position="392"/>
        <end position="467"/>
    </location>
</feature>
<dbReference type="InterPro" id="IPR018056">
    <property type="entry name" value="Kringle_CS"/>
</dbReference>
<dbReference type="InterPro" id="IPR001314">
    <property type="entry name" value="Peptidase_S1A"/>
</dbReference>
<dbReference type="InterPro" id="IPR036772">
    <property type="entry name" value="SRCR-like_dom_sf"/>
</dbReference>
<dbReference type="PROSITE" id="PS50240">
    <property type="entry name" value="TRYPSIN_DOM"/>
    <property type="match status" value="1"/>
</dbReference>
<keyword evidence="7 22" id="KW-0645">Protease</keyword>
<dbReference type="InterPro" id="IPR038178">
    <property type="entry name" value="Kringle_sf"/>
</dbReference>
<evidence type="ECO:0000259" key="24">
    <source>
        <dbReference type="PROSITE" id="PS50041"/>
    </source>
</evidence>
<evidence type="ECO:0000259" key="26">
    <source>
        <dbReference type="PROSITE" id="PS50240"/>
    </source>
</evidence>
<dbReference type="InterPro" id="IPR043504">
    <property type="entry name" value="Peptidase_S1_PA_chymotrypsin"/>
</dbReference>
<dbReference type="InterPro" id="IPR033116">
    <property type="entry name" value="TRYPSIN_SER"/>
</dbReference>
<feature type="domain" description="SRCR" evidence="27">
    <location>
        <begin position="526"/>
        <end position="627"/>
    </location>
</feature>
<comment type="caution">
    <text evidence="21">Lacks conserved residue(s) required for the propagation of feature annotation.</text>
</comment>
<dbReference type="InterPro" id="IPR001254">
    <property type="entry name" value="Trypsin_dom"/>
</dbReference>
<evidence type="ECO:0000313" key="28">
    <source>
        <dbReference type="EMBL" id="KAK3690830.1"/>
    </source>
</evidence>
<feature type="signal peptide" evidence="23">
    <location>
        <begin position="1"/>
        <end position="26"/>
    </location>
</feature>
<dbReference type="PROSITE" id="PS50287">
    <property type="entry name" value="SRCR_2"/>
    <property type="match status" value="4"/>
</dbReference>
<dbReference type="GO" id="GO:1901701">
    <property type="term" value="P:cellular response to oxygen-containing compound"/>
    <property type="evidence" value="ECO:0007669"/>
    <property type="project" value="UniProtKB-ARBA"/>
</dbReference>
<dbReference type="Pfam" id="PF00089">
    <property type="entry name" value="Trypsin"/>
    <property type="match status" value="1"/>
</dbReference>
<evidence type="ECO:0000256" key="12">
    <source>
        <dbReference type="ARBA" id="ARBA00022825"/>
    </source>
</evidence>
<keyword evidence="13" id="KW-1133">Transmembrane helix</keyword>
<dbReference type="Gene3D" id="3.10.250.10">
    <property type="entry name" value="SRCR-like domain"/>
    <property type="match status" value="4"/>
</dbReference>
<keyword evidence="14" id="KW-0472">Membrane</keyword>
<dbReference type="SUPFAM" id="SSF57424">
    <property type="entry name" value="LDL receptor-like module"/>
    <property type="match status" value="2"/>
</dbReference>
<feature type="disulfide bond" evidence="21">
    <location>
        <begin position="740"/>
        <end position="750"/>
    </location>
</feature>
<dbReference type="SMART" id="SM00034">
    <property type="entry name" value="CLECT"/>
    <property type="match status" value="1"/>
</dbReference>
<evidence type="ECO:0000256" key="6">
    <source>
        <dbReference type="ARBA" id="ARBA00022572"/>
    </source>
</evidence>
<evidence type="ECO:0000256" key="2">
    <source>
        <dbReference type="ARBA" id="ARBA00004167"/>
    </source>
</evidence>
<dbReference type="GO" id="GO:0016020">
    <property type="term" value="C:membrane"/>
    <property type="evidence" value="ECO:0007669"/>
    <property type="project" value="UniProtKB-SubCell"/>
</dbReference>
<dbReference type="GO" id="GO:0033993">
    <property type="term" value="P:response to lipid"/>
    <property type="evidence" value="ECO:0007669"/>
    <property type="project" value="UniProtKB-ARBA"/>
</dbReference>
<evidence type="ECO:0000256" key="17">
    <source>
        <dbReference type="ARBA" id="ARBA00023180"/>
    </source>
</evidence>
<dbReference type="Gene3D" id="4.10.400.10">
    <property type="entry name" value="Low-density Lipoprotein Receptor"/>
    <property type="match status" value="2"/>
</dbReference>
<feature type="disulfide bond" evidence="21">
    <location>
        <begin position="696"/>
        <end position="760"/>
    </location>
</feature>
<dbReference type="SUPFAM" id="SSF50494">
    <property type="entry name" value="Trypsin-like serine proteases"/>
    <property type="match status" value="1"/>
</dbReference>
<evidence type="ECO:0000256" key="4">
    <source>
        <dbReference type="ARBA" id="ARBA00017669"/>
    </source>
</evidence>
<feature type="domain" description="C-type lectin" evidence="24">
    <location>
        <begin position="219"/>
        <end position="370"/>
    </location>
</feature>
<dbReference type="CDD" id="cd00190">
    <property type="entry name" value="Tryp_SPc"/>
    <property type="match status" value="1"/>
</dbReference>
<dbReference type="SMART" id="SM00192">
    <property type="entry name" value="LDLa"/>
    <property type="match status" value="2"/>
</dbReference>
<dbReference type="PANTHER" id="PTHR48071:SF18">
    <property type="entry name" value="DELETED IN MALIGNANT BRAIN TUMORS 1 PROTEIN-RELATED"/>
    <property type="match status" value="1"/>
</dbReference>
<feature type="domain" description="SRCR" evidence="27">
    <location>
        <begin position="671"/>
        <end position="771"/>
    </location>
</feature>
<dbReference type="PRINTS" id="PR00722">
    <property type="entry name" value="CHYMOTRYPSIN"/>
</dbReference>
<dbReference type="SMART" id="SM00020">
    <property type="entry name" value="Tryp_SPc"/>
    <property type="match status" value="1"/>
</dbReference>
<accession>A0AAE0XDI5</accession>
<dbReference type="PROSITE" id="PS00135">
    <property type="entry name" value="TRYPSIN_SER"/>
    <property type="match status" value="1"/>
</dbReference>
<dbReference type="PROSITE" id="PS50068">
    <property type="entry name" value="LDLRA_2"/>
    <property type="match status" value="2"/>
</dbReference>
<sequence length="1263" mass="140675">MNVTTLFSMLLWMCVISIVLDAAVEGKKNRRPQRPPELQRRINDDCVRGRRGRMHRPLGRLRPCQEVWSRSNSYLRGGLDNFVSQQATLRSAKRPTPFEAPYSGQRIKLVNYESYHNWGVVSVYRDGGWGYVCNDRWDMRDATVACRQLGFTRALSASVNASVAGGDRIVMGNVRCSGAESALQQCRFRPRRRCRLHQAATVMCEQSPGCPEGWDPGFGKCYKLFAKAKSIELAAAVCSMEHASLVNVLSKEENHFLSNYVTNFAPDIHQWHTGAVIRKGRWNWYKLVERTPRESVRPSSQLRRKSPFKTVSSPVMEEMWFPGWPSHENRYAEPSTHRRHRCLTLSNLYRNPNGDYSYVNYFFWKADWCSTSSGINFICQIELEEKTQKEKDCYRGNGASYRGETAVTQDGTACLSWADSILVNGFTHPGMGLGDHSFCRNPDESSKPWCWVDHARRKLDYCDIPKCSTSSETSFITPTRNCTGKFQCKNMFCVDLDVTCDGNADCQDMSDELNCHETTEKPDLSVRLVGGDEHSGTVEMTYMGSTGVICDDKWNLNDASVVCRMLGYRAAETFSVVNHFNYPLNKVEFLLDDVQCQGDERSILNCAAAPFKTHNCEVYEVAGVKCQPSKVCQSDQFKCPDGMCVRAKHVCDGERHCGDGSDEVNCDNFKIELVNGATPWEGRVQVTVAGLSGSVCDDQWDNHDAEVVCRTLGMIYGGVAKRGAAFGQGSGPVWMDNVQCMGDEESLVKCPNSGLGMHDCDHSKDAGVQCFTSLQTTEAVQLSTWPPTSTTTISTKTVMTMTTRKTTSKPQISKPSVLQLVGGQDEHMGNIALTVNGIRYQVCDGNWDNHGANLVCRALDYSLGGLATNNSHFDTGNNEIILADIRCIGNEISLDECDYTLGTKDHDCKNGGFAGVICIKNVEPTETPEKTIHPITAYGSCGQRPHDTSNLLARKRRSPISANTGKLRVVGGDLAPHGKYPWQVGIRIVKNLFPNNTYFHSHHCGGTIISEHWVLSAAHCFINKRRRNIRMMVGDHNNTNQPDRGEQEFQVEEMILHENYSKADYDYDIALLKVKKINGKGIVFNNFVQPACLPTPTTPYLEGTMCDISGWGETELGGNRHYPDILKAISVPLLGLESCLRLYNQTRGRLFSQRMMCAGYLTGGMDTCQGDSGGPLVCNIEGVYTLVGITSWGLGCGEPNAPGVYSLVQRYLTWIYEKLGEHSSSTIEETLPARPMAATLVIISINISPDISLQKEAKVELEM</sequence>
<protein>
    <recommendedName>
        <fullName evidence="4">Neurotrypsin</fullName>
    </recommendedName>
    <alternativeName>
        <fullName evidence="18">Serine protease 12</fullName>
    </alternativeName>
</protein>
<keyword evidence="9 23" id="KW-0732">Signal</keyword>
<keyword evidence="5" id="KW-0964">Secreted</keyword>
<feature type="chain" id="PRO_5042010105" description="Neurotrypsin" evidence="23">
    <location>
        <begin position="27"/>
        <end position="1263"/>
    </location>
</feature>
<dbReference type="Gene3D" id="2.40.10.10">
    <property type="entry name" value="Trypsin-like serine proteases"/>
    <property type="match status" value="1"/>
</dbReference>
<feature type="disulfide bond" evidence="21">
    <location>
        <begin position="709"/>
        <end position="770"/>
    </location>
</feature>
<dbReference type="AlphaFoldDB" id="A0AAE0XDI5"/>
<dbReference type="InterPro" id="IPR023415">
    <property type="entry name" value="LDLR_class-A_CS"/>
</dbReference>
<dbReference type="FunFam" id="3.10.250.10:FF:000007">
    <property type="entry name" value="Soluble scavenger receptor cysteine-rich domain-containing protein SSC5D"/>
    <property type="match status" value="1"/>
</dbReference>
<dbReference type="EMBL" id="JAWDGP010008106">
    <property type="protein sequence ID" value="KAK3690830.1"/>
    <property type="molecule type" value="Genomic_DNA"/>
</dbReference>
<dbReference type="FunFam" id="3.10.250.10:FF:000011">
    <property type="entry name" value="Scavenger receptor class A member 5"/>
    <property type="match status" value="1"/>
</dbReference>
<organism evidence="28 29">
    <name type="scientific">Elysia crispata</name>
    <name type="common">lettuce slug</name>
    <dbReference type="NCBI Taxonomy" id="231223"/>
    <lineage>
        <taxon>Eukaryota</taxon>
        <taxon>Metazoa</taxon>
        <taxon>Spiralia</taxon>
        <taxon>Lophotrochozoa</taxon>
        <taxon>Mollusca</taxon>
        <taxon>Gastropoda</taxon>
        <taxon>Heterobranchia</taxon>
        <taxon>Euthyneura</taxon>
        <taxon>Panpulmonata</taxon>
        <taxon>Sacoglossa</taxon>
        <taxon>Placobranchoidea</taxon>
        <taxon>Plakobranchidae</taxon>
        <taxon>Elysia</taxon>
    </lineage>
</organism>
<evidence type="ECO:0000256" key="1">
    <source>
        <dbReference type="ARBA" id="ARBA00002744"/>
    </source>
</evidence>
<dbReference type="InterPro" id="IPR009003">
    <property type="entry name" value="Peptidase_S1_PA"/>
</dbReference>
<dbReference type="PROSITE" id="PS00134">
    <property type="entry name" value="TRYPSIN_HIS"/>
    <property type="match status" value="1"/>
</dbReference>
<comment type="caution">
    <text evidence="28">The sequence shown here is derived from an EMBL/GenBank/DDBJ whole genome shotgun (WGS) entry which is preliminary data.</text>
</comment>
<dbReference type="PROSITE" id="PS50041">
    <property type="entry name" value="C_TYPE_LECTIN_2"/>
    <property type="match status" value="1"/>
</dbReference>
<dbReference type="CDD" id="cd00112">
    <property type="entry name" value="LDLa"/>
    <property type="match status" value="2"/>
</dbReference>
<evidence type="ECO:0000256" key="18">
    <source>
        <dbReference type="ARBA" id="ARBA00030576"/>
    </source>
</evidence>
<dbReference type="InterPro" id="IPR016187">
    <property type="entry name" value="CTDL_fold"/>
</dbReference>
<evidence type="ECO:0000256" key="10">
    <source>
        <dbReference type="ARBA" id="ARBA00022737"/>
    </source>
</evidence>
<name>A0AAE0XDI5_9GAST</name>
<dbReference type="PROSITE" id="PS00021">
    <property type="entry name" value="KRINGLE_1"/>
    <property type="match status" value="1"/>
</dbReference>
<evidence type="ECO:0000256" key="9">
    <source>
        <dbReference type="ARBA" id="ARBA00022729"/>
    </source>
</evidence>
<dbReference type="InterPro" id="IPR013806">
    <property type="entry name" value="Kringle-like"/>
</dbReference>
<dbReference type="CDD" id="cd00037">
    <property type="entry name" value="CLECT"/>
    <property type="match status" value="1"/>
</dbReference>
<dbReference type="PRINTS" id="PR00258">
    <property type="entry name" value="SPERACTRCPTR"/>
</dbReference>
<evidence type="ECO:0000259" key="27">
    <source>
        <dbReference type="PROSITE" id="PS50287"/>
    </source>
</evidence>
<evidence type="ECO:0000256" key="19">
    <source>
        <dbReference type="PROSITE-ProRule" id="PRU00121"/>
    </source>
</evidence>
<evidence type="ECO:0000256" key="15">
    <source>
        <dbReference type="ARBA" id="ARBA00023157"/>
    </source>
</evidence>
<dbReference type="SUPFAM" id="SSF57440">
    <property type="entry name" value="Kringle-like"/>
    <property type="match status" value="1"/>
</dbReference>
<keyword evidence="17" id="KW-0325">Glycoprotein</keyword>
<dbReference type="Gene3D" id="3.10.100.10">
    <property type="entry name" value="Mannose-Binding Protein A, subunit A"/>
    <property type="match status" value="1"/>
</dbReference>
<reference evidence="28" key="1">
    <citation type="journal article" date="2023" name="G3 (Bethesda)">
        <title>A reference genome for the long-term kleptoplast-retaining sea slug Elysia crispata morphotype clarki.</title>
        <authorList>
            <person name="Eastman K.E."/>
            <person name="Pendleton A.L."/>
            <person name="Shaikh M.A."/>
            <person name="Suttiyut T."/>
            <person name="Ogas R."/>
            <person name="Tomko P."/>
            <person name="Gavelis G."/>
            <person name="Widhalm J.R."/>
            <person name="Wisecaver J.H."/>
        </authorList>
    </citation>
    <scope>NUCLEOTIDE SEQUENCE</scope>
    <source>
        <strain evidence="28">ECLA1</strain>
    </source>
</reference>
<dbReference type="Pfam" id="PF00051">
    <property type="entry name" value="Kringle"/>
    <property type="match status" value="1"/>
</dbReference>
<dbReference type="GO" id="GO:0006508">
    <property type="term" value="P:proteolysis"/>
    <property type="evidence" value="ECO:0007669"/>
    <property type="project" value="UniProtKB-KW"/>
</dbReference>
<dbReference type="InterPro" id="IPR001190">
    <property type="entry name" value="SRCR"/>
</dbReference>
<dbReference type="PRINTS" id="PR00018">
    <property type="entry name" value="KRINGLE"/>
</dbReference>
<feature type="disulfide bond" evidence="19">
    <location>
        <begin position="439"/>
        <end position="462"/>
    </location>
</feature>
<dbReference type="GO" id="GO:0005615">
    <property type="term" value="C:extracellular space"/>
    <property type="evidence" value="ECO:0007669"/>
    <property type="project" value="UniProtKB-ARBA"/>
</dbReference>
<keyword evidence="10" id="KW-0677">Repeat</keyword>
<evidence type="ECO:0000256" key="7">
    <source>
        <dbReference type="ARBA" id="ARBA00022670"/>
    </source>
</evidence>
<evidence type="ECO:0000256" key="5">
    <source>
        <dbReference type="ARBA" id="ARBA00022525"/>
    </source>
</evidence>
<dbReference type="PANTHER" id="PTHR48071">
    <property type="entry name" value="SRCR DOMAIN-CONTAINING PROTEIN"/>
    <property type="match status" value="1"/>
</dbReference>
<evidence type="ECO:0000256" key="11">
    <source>
        <dbReference type="ARBA" id="ARBA00022801"/>
    </source>
</evidence>
<dbReference type="SUPFAM" id="SSF56487">
    <property type="entry name" value="SRCR-like"/>
    <property type="match status" value="4"/>
</dbReference>
<comment type="subcellular location">
    <subcellularLocation>
        <location evidence="2">Membrane</location>
        <topology evidence="2">Single-pass membrane protein</topology>
    </subcellularLocation>
    <subcellularLocation>
        <location evidence="3">Secreted</location>
    </subcellularLocation>
</comment>
<dbReference type="InterPro" id="IPR018114">
    <property type="entry name" value="TRYPSIN_HIS"/>
</dbReference>
<keyword evidence="29" id="KW-1185">Reference proteome</keyword>
<evidence type="ECO:0000256" key="3">
    <source>
        <dbReference type="ARBA" id="ARBA00004613"/>
    </source>
</evidence>
<dbReference type="Gene3D" id="2.40.20.10">
    <property type="entry name" value="Plasminogen Kringle 4"/>
    <property type="match status" value="1"/>
</dbReference>
<dbReference type="Proteomes" id="UP001283361">
    <property type="component" value="Unassembled WGS sequence"/>
</dbReference>
<keyword evidence="11 22" id="KW-0378">Hydrolase</keyword>
<keyword evidence="15 21" id="KW-1015">Disulfide bond</keyword>
<feature type="disulfide bond" evidence="21">
    <location>
        <begin position="596"/>
        <end position="606"/>
    </location>
</feature>
<dbReference type="PROSITE" id="PS00420">
    <property type="entry name" value="SRCR_1"/>
    <property type="match status" value="1"/>
</dbReference>
<feature type="domain" description="SRCR" evidence="27">
    <location>
        <begin position="818"/>
        <end position="919"/>
    </location>
</feature>
<feature type="disulfide bond" evidence="20">
    <location>
        <begin position="488"/>
        <end position="506"/>
    </location>
</feature>
<dbReference type="SMART" id="SM00130">
    <property type="entry name" value="KR"/>
    <property type="match status" value="1"/>
</dbReference>
<keyword evidence="12 22" id="KW-0720">Serine protease</keyword>
<feature type="domain" description="Peptidase S1" evidence="26">
    <location>
        <begin position="969"/>
        <end position="1220"/>
    </location>
</feature>
<dbReference type="FunFam" id="3.10.250.10:FF:000016">
    <property type="entry name" value="Scavenger receptor cysteine-rich protein type 12"/>
    <property type="match status" value="1"/>
</dbReference>
<dbReference type="InterPro" id="IPR016186">
    <property type="entry name" value="C-type_lectin-like/link_sf"/>
</dbReference>
<dbReference type="PROSITE" id="PS01209">
    <property type="entry name" value="LDLRA_1"/>
    <property type="match status" value="1"/>
</dbReference>
<feature type="disulfide bond" evidence="20">
    <location>
        <begin position="639"/>
        <end position="657"/>
    </location>
</feature>
<comment type="function">
    <text evidence="1">Plays a role in neuronal plasticity and the proteolytic action may subserve structural reorganizations associated with learning and memory operations.</text>
</comment>
<feature type="domain" description="SRCR" evidence="27">
    <location>
        <begin position="107"/>
        <end position="205"/>
    </location>
</feature>
<dbReference type="FunFam" id="2.40.10.10:FF:000003">
    <property type="entry name" value="Transmembrane serine protease 3"/>
    <property type="match status" value="1"/>
</dbReference>
<dbReference type="PROSITE" id="PS50070">
    <property type="entry name" value="KRINGLE_2"/>
    <property type="match status" value="1"/>
</dbReference>
<keyword evidence="6 19" id="KW-0420">Kringle</keyword>
<evidence type="ECO:0000256" key="8">
    <source>
        <dbReference type="ARBA" id="ARBA00022692"/>
    </source>
</evidence>
<feature type="disulfide bond" evidence="20">
    <location>
        <begin position="500"/>
        <end position="515"/>
    </location>
</feature>
<evidence type="ECO:0000256" key="23">
    <source>
        <dbReference type="SAM" id="SignalP"/>
    </source>
</evidence>
<keyword evidence="16" id="KW-0675">Receptor</keyword>
<dbReference type="CDD" id="cd00108">
    <property type="entry name" value="KR"/>
    <property type="match status" value="1"/>
</dbReference>
<dbReference type="SUPFAM" id="SSF56436">
    <property type="entry name" value="C-type lectin-like"/>
    <property type="match status" value="1"/>
</dbReference>
<dbReference type="Pfam" id="PF00530">
    <property type="entry name" value="SRCR"/>
    <property type="match status" value="4"/>
</dbReference>
<evidence type="ECO:0000256" key="21">
    <source>
        <dbReference type="PROSITE-ProRule" id="PRU00196"/>
    </source>
</evidence>
<evidence type="ECO:0000256" key="16">
    <source>
        <dbReference type="ARBA" id="ARBA00023170"/>
    </source>
</evidence>
<dbReference type="SMART" id="SM00202">
    <property type="entry name" value="SR"/>
    <property type="match status" value="4"/>
</dbReference>
<dbReference type="InterPro" id="IPR001304">
    <property type="entry name" value="C-type_lectin-like"/>
</dbReference>
<evidence type="ECO:0000259" key="25">
    <source>
        <dbReference type="PROSITE" id="PS50070"/>
    </source>
</evidence>
<evidence type="ECO:0000256" key="22">
    <source>
        <dbReference type="RuleBase" id="RU363034"/>
    </source>
</evidence>
<proteinExistence type="predicted"/>
<dbReference type="Pfam" id="PF00057">
    <property type="entry name" value="Ldl_recept_a"/>
    <property type="match status" value="2"/>
</dbReference>
<keyword evidence="8" id="KW-0812">Transmembrane</keyword>
<feature type="disulfide bond" evidence="21">
    <location>
        <begin position="176"/>
        <end position="186"/>
    </location>
</feature>
<feature type="disulfide bond" evidence="20">
    <location>
        <begin position="632"/>
        <end position="644"/>
    </location>
</feature>
<gene>
    <name evidence="28" type="ORF">RRG08_021530</name>
</gene>
<feature type="disulfide bond" evidence="21">
    <location>
        <begin position="887"/>
        <end position="897"/>
    </location>
</feature>
<evidence type="ECO:0000256" key="13">
    <source>
        <dbReference type="ARBA" id="ARBA00022989"/>
    </source>
</evidence>
<evidence type="ECO:0000256" key="14">
    <source>
        <dbReference type="ARBA" id="ARBA00023136"/>
    </source>
</evidence>
<dbReference type="InterPro" id="IPR036055">
    <property type="entry name" value="LDL_receptor-like_sf"/>
</dbReference>
<evidence type="ECO:0000313" key="29">
    <source>
        <dbReference type="Proteomes" id="UP001283361"/>
    </source>
</evidence>
<dbReference type="InterPro" id="IPR002172">
    <property type="entry name" value="LDrepeatLR_classA_rpt"/>
</dbReference>
<dbReference type="GO" id="GO:0004252">
    <property type="term" value="F:serine-type endopeptidase activity"/>
    <property type="evidence" value="ECO:0007669"/>
    <property type="project" value="InterPro"/>
</dbReference>
<evidence type="ECO:0000256" key="20">
    <source>
        <dbReference type="PROSITE-ProRule" id="PRU00124"/>
    </source>
</evidence>
<dbReference type="FunFam" id="2.40.20.10:FF:000001">
    <property type="entry name" value="Urokinase-type plasminogen activator"/>
    <property type="match status" value="1"/>
</dbReference>